<dbReference type="SUPFAM" id="SSF57535">
    <property type="entry name" value="Complement control module/SCR domain"/>
    <property type="match status" value="29"/>
</dbReference>
<dbReference type="InterPro" id="IPR050350">
    <property type="entry name" value="Compl-Cell_Adhes-Reg"/>
</dbReference>
<feature type="disulfide bond" evidence="12">
    <location>
        <begin position="1265"/>
        <end position="1292"/>
    </location>
</feature>
<organism evidence="16 17">
    <name type="scientific">Galemys pyrenaicus</name>
    <name type="common">Iberian desman</name>
    <name type="synonym">Pyrenean desman</name>
    <dbReference type="NCBI Taxonomy" id="202257"/>
    <lineage>
        <taxon>Eukaryota</taxon>
        <taxon>Metazoa</taxon>
        <taxon>Chordata</taxon>
        <taxon>Craniata</taxon>
        <taxon>Vertebrata</taxon>
        <taxon>Euteleostomi</taxon>
        <taxon>Mammalia</taxon>
        <taxon>Eutheria</taxon>
        <taxon>Laurasiatheria</taxon>
        <taxon>Eulipotyphla</taxon>
        <taxon>Talpidae</taxon>
        <taxon>Galemys</taxon>
    </lineage>
</organism>
<dbReference type="FunFam" id="2.10.70.10:FF:000044">
    <property type="entry name" value="Complement component receptor type 1"/>
    <property type="match status" value="3"/>
</dbReference>
<feature type="region of interest" description="Disordered" evidence="13">
    <location>
        <begin position="2644"/>
        <end position="2668"/>
    </location>
</feature>
<comment type="caution">
    <text evidence="16">The sequence shown here is derived from an EMBL/GenBank/DDBJ whole genome shotgun (WGS) entry which is preliminary data.</text>
</comment>
<feature type="domain" description="Sushi" evidence="15">
    <location>
        <begin position="1636"/>
        <end position="1696"/>
    </location>
</feature>
<feature type="disulfide bond" evidence="12">
    <location>
        <begin position="1072"/>
        <end position="1099"/>
    </location>
</feature>
<evidence type="ECO:0000256" key="4">
    <source>
        <dbReference type="ARBA" id="ARBA00022659"/>
    </source>
</evidence>
<keyword evidence="8" id="KW-0180">Complement pathway</keyword>
<evidence type="ECO:0000256" key="3">
    <source>
        <dbReference type="ARBA" id="ARBA00022588"/>
    </source>
</evidence>
<dbReference type="PROSITE" id="PS50923">
    <property type="entry name" value="SUSHI"/>
    <property type="match status" value="30"/>
</dbReference>
<feature type="disulfide bond" evidence="12">
    <location>
        <begin position="1485"/>
        <end position="1528"/>
    </location>
</feature>
<comment type="subcellular location">
    <subcellularLocation>
        <location evidence="1">Membrane</location>
    </subcellularLocation>
</comment>
<feature type="domain" description="Sushi" evidence="15">
    <location>
        <begin position="790"/>
        <end position="850"/>
    </location>
</feature>
<feature type="domain" description="Sushi" evidence="15">
    <location>
        <begin position="665"/>
        <end position="725"/>
    </location>
</feature>
<feature type="domain" description="Sushi" evidence="15">
    <location>
        <begin position="1102"/>
        <end position="1171"/>
    </location>
</feature>
<feature type="domain" description="Sushi" evidence="15">
    <location>
        <begin position="2932"/>
        <end position="2992"/>
    </location>
</feature>
<keyword evidence="16" id="KW-0675">Receptor</keyword>
<dbReference type="InterPro" id="IPR035976">
    <property type="entry name" value="Sushi/SCR/CCP_sf"/>
</dbReference>
<comment type="caution">
    <text evidence="12">Lacks conserved residue(s) required for the propagation of feature annotation.</text>
</comment>
<name>A0A8J5ZMW1_GALPY</name>
<feature type="domain" description="Sushi" evidence="15">
    <location>
        <begin position="2234"/>
        <end position="2304"/>
    </location>
</feature>
<dbReference type="CDD" id="cd00033">
    <property type="entry name" value="CCP"/>
    <property type="match status" value="28"/>
</dbReference>
<feature type="domain" description="Sushi" evidence="15">
    <location>
        <begin position="1046"/>
        <end position="1101"/>
    </location>
</feature>
<feature type="domain" description="Sushi" evidence="15">
    <location>
        <begin position="2171"/>
        <end position="2233"/>
    </location>
</feature>
<feature type="disulfide bond" evidence="12">
    <location>
        <begin position="760"/>
        <end position="787"/>
    </location>
</feature>
<keyword evidence="6" id="KW-0677">Repeat</keyword>
<feature type="disulfide bond" evidence="12">
    <location>
        <begin position="2963"/>
        <end position="2990"/>
    </location>
</feature>
<feature type="domain" description="Sushi" evidence="15">
    <location>
        <begin position="2309"/>
        <end position="2369"/>
    </location>
</feature>
<dbReference type="GO" id="GO:0006958">
    <property type="term" value="P:complement activation, classical pathway"/>
    <property type="evidence" value="ECO:0007669"/>
    <property type="project" value="UniProtKB-KW"/>
</dbReference>
<keyword evidence="5" id="KW-0732">Signal</keyword>
<keyword evidence="4 12" id="KW-0768">Sushi</keyword>
<dbReference type="GO" id="GO:0030449">
    <property type="term" value="P:regulation of complement activation"/>
    <property type="evidence" value="ECO:0007669"/>
    <property type="project" value="UniProtKB-ARBA"/>
</dbReference>
<dbReference type="OrthoDB" id="5804959at2759"/>
<feature type="compositionally biased region" description="Pro residues" evidence="13">
    <location>
        <begin position="68"/>
        <end position="100"/>
    </location>
</feature>
<dbReference type="GO" id="GO:0045087">
    <property type="term" value="P:innate immune response"/>
    <property type="evidence" value="ECO:0007669"/>
    <property type="project" value="UniProtKB-KW"/>
</dbReference>
<dbReference type="InterPro" id="IPR000436">
    <property type="entry name" value="Sushi_SCR_CCP_dom"/>
</dbReference>
<feature type="disulfide bond" evidence="12">
    <location>
        <begin position="1667"/>
        <end position="1694"/>
    </location>
</feature>
<feature type="disulfide bond" evidence="12">
    <location>
        <begin position="1638"/>
        <end position="1681"/>
    </location>
</feature>
<feature type="domain" description="Sushi" evidence="15">
    <location>
        <begin position="278"/>
        <end position="338"/>
    </location>
</feature>
<keyword evidence="9 14" id="KW-0472">Membrane</keyword>
<feature type="disulfide bond" evidence="12">
    <location>
        <begin position="503"/>
        <end position="530"/>
    </location>
</feature>
<feature type="transmembrane region" description="Helical" evidence="14">
    <location>
        <begin position="1698"/>
        <end position="1719"/>
    </location>
</feature>
<feature type="domain" description="Sushi" evidence="15">
    <location>
        <begin position="2871"/>
        <end position="2931"/>
    </location>
</feature>
<dbReference type="Pfam" id="PF00084">
    <property type="entry name" value="Sushi"/>
    <property type="match status" value="29"/>
</dbReference>
<feature type="domain" description="Sushi" evidence="15">
    <location>
        <begin position="926"/>
        <end position="984"/>
    </location>
</feature>
<feature type="domain" description="Sushi" evidence="15">
    <location>
        <begin position="851"/>
        <end position="921"/>
    </location>
</feature>
<feature type="disulfide bond" evidence="12">
    <location>
        <begin position="1205"/>
        <end position="1232"/>
    </location>
</feature>
<feature type="transmembrane region" description="Helical" evidence="14">
    <location>
        <begin position="1755"/>
        <end position="1775"/>
    </location>
</feature>
<feature type="domain" description="Sushi" evidence="15">
    <location>
        <begin position="339"/>
        <end position="400"/>
    </location>
</feature>
<feature type="domain" description="Sushi" evidence="15">
    <location>
        <begin position="1234"/>
        <end position="1294"/>
    </location>
</feature>
<evidence type="ECO:0000256" key="5">
    <source>
        <dbReference type="ARBA" id="ARBA00022729"/>
    </source>
</evidence>
<feature type="disulfide bond" evidence="12">
    <location>
        <begin position="1917"/>
        <end position="1960"/>
    </location>
</feature>
<feature type="disulfide bond" evidence="12">
    <location>
        <begin position="2311"/>
        <end position="2354"/>
    </location>
</feature>
<feature type="disulfide bond" evidence="12">
    <location>
        <begin position="2140"/>
        <end position="2167"/>
    </location>
</feature>
<feature type="domain" description="Sushi" evidence="15">
    <location>
        <begin position="597"/>
        <end position="660"/>
    </location>
</feature>
<keyword evidence="3" id="KW-0399">Innate immunity</keyword>
<feature type="domain" description="Sushi" evidence="15">
    <location>
        <begin position="2756"/>
        <end position="2826"/>
    </location>
</feature>
<evidence type="ECO:0000256" key="12">
    <source>
        <dbReference type="PROSITE-ProRule" id="PRU00302"/>
    </source>
</evidence>
<dbReference type="EMBL" id="JAGFMF010012293">
    <property type="protein sequence ID" value="KAG8504406.1"/>
    <property type="molecule type" value="Genomic_DNA"/>
</dbReference>
<dbReference type="PANTHER" id="PTHR19325:SF391">
    <property type="entry name" value="COMPLEMENT RECEPTOR TYPE 2"/>
    <property type="match status" value="1"/>
</dbReference>
<feature type="domain" description="Sushi" evidence="15">
    <location>
        <begin position="1483"/>
        <end position="1543"/>
    </location>
</feature>
<feature type="domain" description="Sushi" evidence="15">
    <location>
        <begin position="1419"/>
        <end position="1482"/>
    </location>
</feature>
<gene>
    <name evidence="16" type="ORF">J0S82_018794</name>
</gene>
<feature type="disulfide bond" evidence="12">
    <location>
        <begin position="1355"/>
        <end position="1398"/>
    </location>
</feature>
<feature type="disulfide bond" evidence="12">
    <location>
        <begin position="987"/>
        <end position="1030"/>
    </location>
</feature>
<comment type="similarity">
    <text evidence="2">Belongs to the receptors of complement activation (RCA) family.</text>
</comment>
<evidence type="ECO:0000256" key="7">
    <source>
        <dbReference type="ARBA" id="ARBA00022859"/>
    </source>
</evidence>
<keyword evidence="11" id="KW-0325">Glycoprotein</keyword>
<dbReference type="FunFam" id="2.10.70.10:FF:000070">
    <property type="entry name" value="Complement C3d receptor 2"/>
    <property type="match status" value="2"/>
</dbReference>
<feature type="domain" description="Sushi" evidence="15">
    <location>
        <begin position="534"/>
        <end position="596"/>
    </location>
</feature>
<feature type="domain" description="Sushi" evidence="15">
    <location>
        <begin position="1975"/>
        <end position="2036"/>
    </location>
</feature>
<protein>
    <submittedName>
        <fullName evidence="16">Complement receptor type 2</fullName>
    </submittedName>
</protein>
<keyword evidence="7" id="KW-0391">Immunity</keyword>
<reference evidence="16" key="1">
    <citation type="journal article" date="2021" name="Evol. Appl.">
        <title>The genome of the Pyrenean desman and the effects of bottlenecks and inbreeding on the genomic landscape of an endangered species.</title>
        <authorList>
            <person name="Escoda L."/>
            <person name="Castresana J."/>
        </authorList>
    </citation>
    <scope>NUCLEOTIDE SEQUENCE</scope>
    <source>
        <strain evidence="16">IBE-C5619</strain>
    </source>
</reference>
<dbReference type="FunFam" id="2.10.70.10:FF:000038">
    <property type="entry name" value="Complement component receptor type 1"/>
    <property type="match status" value="2"/>
</dbReference>
<sequence>MAMAASPGPAGADVLLINFRSCFGTSFRLVSKIVKRLVSDPPLPAVWTLSGQDLQSPSRTCPRQPRRPAAPPAPPAPPPSRPRPAPAPPAPPPPRQPRPSSPSLGTAAVAALPSSRGLGLDRRRPPCGMGAAGLRWVFLALVAPGVLAWVTVLATPASVSPGTLSTAPMGFRPSSPRGCPVPPGDTRHLCFLAQPADQRRHAHASQAGLSCQQVLVLQGGSASCSEAPCRRPHASCSRAKLCSVAAVETLRAGWASGLQPCSPHHERITAGGPGSGLGQCKFLPRYPFAKPKVQSNRSEFAVGTAWTYECLPGYKRKTFQTFCLDSSEWTDVQQHCQRKLCVSPKDLVHGSVFIHTGVEFGATITYSCDDGYRLIGAPNATCVVSGNSVLWDTDPPLCESIPCVDPPAISNGELVGVHADSFTYGMVVRYRCRVGRGGRKLFELVGPAVIYCTSKDNWVGEWSSPVPRCVPLVRCPFPEVKNGDMRAGFGRSFSFNESVVFACLPGFSLEGHSISWCQADGRWGPPLPTCLPAGPCVDPPAQLPNGSVVVPPSLQRGAELSFACDAGFRLRGAPTSRCVAEGAGVHWSSEFPSCEPVSCDPPPEIENGLRNHPQGVFPLHAVVRYRCLGAFRLIGDNVLFCSTADNVTGVWDKPAPRCELFNRRAKCEDPVVPGSWRDRRFRPPYRHSDSVTFNCHKNFTLRGNKTVWCQANSTWGPGPLPVCESDVPLECPPLPAVPHGHHTGQSLGTFAPGLTVTYSCEPGYLLRGTTTVQCLSSGHWTPTPPTCREARCPSPGPFPNGQVEGPRNLSVGNAMTFRCNPGYWLQGQPSSQCVLAGQQATWTRMPVCEEIRCPPLPPIPHGSHTGRPGVSPPYGSTVNYTCDPDPEDGVAFVLRGARTLVCTSDGQRTGQWSGPAPRCELAGPTPPCPAPRVRRGRVLAGLREHYSYNDTVRFACEAGFSLRGSPGARCTARGTWEPAAPVCERECEAPPEVAHGHREDGGRLRFPPGTAVTYRCMPGHVLEGEEAVRCSPDGEWTPAAPWCRVAECEPAGQQLFERPRGQFIRLAVNSSCEEGYRLGGSMYQPCRGPAPWFVEMRLCEEITCPPPPAIANGLHTGSASEEAPYGATVTYACGPGPEPGVGFQLVGEPVLRCTSLHGRGVWSGPAPTCRLALPTTQCPPVRVAQGRVSGRGGPHAYNDSVAVHCDAGFTLKGSGRIRCLANGTWDPPVPTCEKGCGPPTGPLHGWHSGAGQALFVPGTRVEFGCDPGFSLAGSASSSCEPSGTWSPPAPQCEETPCRPVGEELQRVPPGSHVVTVNTSCSSAGFQLVGYAYRQCQDAGSGPWFQRLMRCEAVLCQPPPAISHGRHSGAPGKPVLFGHEVSYKCDQGFSLVGAPAIRCERSAAGRGSWSGPPPRCQPPTHCPALEARPGRRLSGAGPPYSHNDRVLVTCAPGFIMNGSGEIRCHSAGAGPPTWVPGVPTCIRKGCHRPALIPYGNHTGGAEARFSPGMSVLYSCEQGYLLVGDPLLLCTHEGVWNQPPPACKERGRPARLVPSTPAAVRRLRLCSQEDPGASRGPQRCLEVTAEAPGPKHGGQWKGNRVRERCGGRGGVRGRRLLGLQDPLAWHRGAAQRDASAEVNCSFPAHELGAQRGPGPGSVFQYGAIVTVECEDGYTLEGSSQSQCQDDHRWDPPLASCRSQAWSQGLSAGFVLLICLVSFLLCKTLKHRERNYRTSTGPKEGELGLEPRAAHFVDPYSLAGEALLAVLALLALLALPAAQGEKRKRRERGERVRQGMVGAPAEPPGVRQGMWDAGQPPTATVAPARPSAHWVRCPGEGHLRLQRLDAARGDVGLLSYQHRPQARSSDMHPHRAHAPGATPHAQGAPWGTGRLKGQHVWEPLEMAVAQRPAHSWGLRPAGQCETPEQLPSARLKKVPEESEFPVGAKLKYVCRPGFLGMPFSITCLQNHTWSVPNRCIRRRCPNPGDLVNGNMLIDGDITFGSTITYSCNDGFRLIGESSLMCILMDNTVGWDNDPPLCERIPCGQPPQIANGYFVSSDRDYFFYGSVVTYYCNHPEDRRMRPASLVGEKSIFCTSKDNRVGVWSGPAPQCLVPNTCTPPAVEPGVLVSRNRSLYNLGETVTLQCPPGFVMAGLARVSCQAQNRWGPELPTCSREEACAAFQDRLPNGRVHPPHTLGLGARVEFACNEGFRLEGPRASYCVLQGASTQWNSSAPACKRISCSPPPDIPHGRHSGHAQADFPYGAAVTYACDPRPQGGPAWELQGPSTLRCTSDSAGRGVWSGPAPRCEPTGPAGFCQPPGDLPFAQPTAPRQELEFPVGTALSYQCRRGYTGAAFTITCLEGLAWSGAKGRCQPPCARCRFTWPVPSAVPKPAVQCPCPVRCPSLQSSAGAHGRSPVSVPTAGAHGRSPVSSAQRWCPWPQSSVRAQCGAQACSPAPMPSVVSMPCACFLRPVSGTGAHGRCRVPMPVSPALTGSDPAGAVLASTGHVCIARTPAPRRAEHTNLTRLILPLSRREVVRSAPCAPPRDGACEHRHPVRVDGQLLLQRRVSGSSASRYQLRGARSAACLLWGHDVAWDPEAPSCEGESGSLRALRSPVPTAARALPALQKRQLWLALGRCALPGPRCGIETASRGPGARPTGMEPSCSPGPWAAPRPPTPLPPLGTERPHRLHCPRAPASLRLVLLHGQGSARPCLLVSRARLHADAPRGLHTVQRPSPKGLGRPGKPGTAQTDETLDLLREIICAAPPAIGNGTHSGGHAGAFPYGAAVTYACDPRPQGGPAWELQGPSTLRCTSDGAGRGVWSGPAPRCEPTGPAGPTGHSAGCRSPLAQGRRWEGGAGLVRRCLTILLVFGDRVPVCPQPPETPHGQLVDPHGPPHRPGMAVTFTCDPGYLLVGRALVFCTDRGTWSALTHRCREVNCSLPQRLDGVQKELQGERVYRYGDSVTLGCGDGYTLEGSPHSRCQADGTWAPPLALCTPSVSLASVFLVLAAVSCWVILRLRKGREAPGPGPGQGSWGACQLRASSGASTECACCRPPAHEAVARTRLRPVTWAAPQAAGQLLLAAPWCGQGPGPAGHSQGSGRQQALLTGQGRRCRAGASWSRLPLTLR</sequence>
<feature type="disulfide bond" evidence="12">
    <location>
        <begin position="956"/>
        <end position="983"/>
    </location>
</feature>
<evidence type="ECO:0000256" key="14">
    <source>
        <dbReference type="SAM" id="Phobius"/>
    </source>
</evidence>
<evidence type="ECO:0000313" key="17">
    <source>
        <dbReference type="Proteomes" id="UP000700334"/>
    </source>
</evidence>
<feature type="domain" description="Sushi" evidence="15">
    <location>
        <begin position="2110"/>
        <end position="2169"/>
    </location>
</feature>
<feature type="transmembrane region" description="Helical" evidence="14">
    <location>
        <begin position="132"/>
        <end position="154"/>
    </location>
</feature>
<feature type="region of interest" description="Disordered" evidence="13">
    <location>
        <begin position="1583"/>
        <end position="1602"/>
    </location>
</feature>
<evidence type="ECO:0000256" key="1">
    <source>
        <dbReference type="ARBA" id="ARBA00004370"/>
    </source>
</evidence>
<evidence type="ECO:0000256" key="10">
    <source>
        <dbReference type="ARBA" id="ARBA00023157"/>
    </source>
</evidence>
<dbReference type="FunFam" id="2.10.70.10:FF:000014">
    <property type="entry name" value="Membrane cofactor protein"/>
    <property type="match status" value="4"/>
</dbReference>
<evidence type="ECO:0000256" key="2">
    <source>
        <dbReference type="ARBA" id="ARBA00010908"/>
    </source>
</evidence>
<feature type="domain" description="Sushi" evidence="15">
    <location>
        <begin position="985"/>
        <end position="1045"/>
    </location>
</feature>
<evidence type="ECO:0000259" key="15">
    <source>
        <dbReference type="PROSITE" id="PS50923"/>
    </source>
</evidence>
<keyword evidence="14" id="KW-0812">Transmembrane</keyword>
<evidence type="ECO:0000256" key="13">
    <source>
        <dbReference type="SAM" id="MobiDB-lite"/>
    </source>
</evidence>
<dbReference type="Gene3D" id="2.10.70.10">
    <property type="entry name" value="Complement Module, domain 1"/>
    <property type="match status" value="29"/>
</dbReference>
<dbReference type="Proteomes" id="UP000700334">
    <property type="component" value="Unassembled WGS sequence"/>
</dbReference>
<feature type="domain" description="Sushi" evidence="15">
    <location>
        <begin position="1176"/>
        <end position="1233"/>
    </location>
</feature>
<proteinExistence type="inferred from homology"/>
<evidence type="ECO:0000256" key="11">
    <source>
        <dbReference type="ARBA" id="ARBA00023180"/>
    </source>
</evidence>
<feature type="disulfide bond" evidence="12">
    <location>
        <begin position="1236"/>
        <end position="1279"/>
    </location>
</feature>
<feature type="disulfide bond" evidence="12">
    <location>
        <begin position="2934"/>
        <end position="2977"/>
    </location>
</feature>
<feature type="domain" description="Sushi" evidence="15">
    <location>
        <begin position="473"/>
        <end position="532"/>
    </location>
</feature>
<feature type="domain" description="Sushi" evidence="15">
    <location>
        <begin position="1353"/>
        <end position="1417"/>
    </location>
</feature>
<dbReference type="SMART" id="SM00032">
    <property type="entry name" value="CCP"/>
    <property type="match status" value="31"/>
</dbReference>
<evidence type="ECO:0000256" key="9">
    <source>
        <dbReference type="ARBA" id="ARBA00023136"/>
    </source>
</evidence>
<feature type="region of interest" description="Disordered" evidence="13">
    <location>
        <begin position="48"/>
        <end position="122"/>
    </location>
</feature>
<feature type="region of interest" description="Disordered" evidence="13">
    <location>
        <begin position="1858"/>
        <end position="1888"/>
    </location>
</feature>
<dbReference type="PANTHER" id="PTHR19325">
    <property type="entry name" value="COMPLEMENT COMPONENT-RELATED SUSHI DOMAIN-CONTAINING"/>
    <property type="match status" value="1"/>
</dbReference>
<feature type="disulfide bond" evidence="12">
    <location>
        <begin position="2902"/>
        <end position="2929"/>
    </location>
</feature>
<keyword evidence="10 12" id="KW-1015">Disulfide bond</keyword>
<accession>A0A8J5ZMW1</accession>
<feature type="region of interest" description="Disordered" evidence="13">
    <location>
        <begin position="1777"/>
        <end position="1805"/>
    </location>
</feature>
<feature type="domain" description="Sushi" evidence="15">
    <location>
        <begin position="1915"/>
        <end position="1974"/>
    </location>
</feature>
<keyword evidence="14" id="KW-1133">Transmembrane helix</keyword>
<feature type="compositionally biased region" description="Polar residues" evidence="13">
    <location>
        <begin position="49"/>
        <end position="61"/>
    </location>
</feature>
<feature type="region of interest" description="Disordered" evidence="13">
    <location>
        <begin position="2721"/>
        <end position="2745"/>
    </location>
</feature>
<feature type="disulfide bond" evidence="12">
    <location>
        <begin position="1514"/>
        <end position="1541"/>
    </location>
</feature>
<evidence type="ECO:0000313" key="16">
    <source>
        <dbReference type="EMBL" id="KAG8504406.1"/>
    </source>
</evidence>
<feature type="disulfide bond" evidence="12">
    <location>
        <begin position="2873"/>
        <end position="2916"/>
    </location>
</feature>
<feature type="domain" description="Sushi" evidence="15">
    <location>
        <begin position="401"/>
        <end position="471"/>
    </location>
</feature>
<feature type="domain" description="Sushi" evidence="15">
    <location>
        <begin position="729"/>
        <end position="789"/>
    </location>
</feature>
<feature type="domain" description="Sushi" evidence="15">
    <location>
        <begin position="2037"/>
        <end position="2108"/>
    </location>
</feature>
<evidence type="ECO:0000256" key="8">
    <source>
        <dbReference type="ARBA" id="ARBA00022875"/>
    </source>
</evidence>
<dbReference type="GO" id="GO:0016020">
    <property type="term" value="C:membrane"/>
    <property type="evidence" value="ECO:0007669"/>
    <property type="project" value="UniProtKB-SubCell"/>
</dbReference>
<feature type="disulfide bond" evidence="12">
    <location>
        <begin position="731"/>
        <end position="774"/>
    </location>
</feature>
<feature type="disulfide bond" evidence="12">
    <location>
        <begin position="1016"/>
        <end position="1043"/>
    </location>
</feature>
<feature type="disulfide bond" evidence="12">
    <location>
        <begin position="280"/>
        <end position="323"/>
    </location>
</feature>
<keyword evidence="17" id="KW-1185">Reference proteome</keyword>
<evidence type="ECO:0000256" key="6">
    <source>
        <dbReference type="ARBA" id="ARBA00022737"/>
    </source>
</evidence>